<gene>
    <name evidence="11" type="ORF">COS52_01515</name>
</gene>
<keyword evidence="5 8" id="KW-0812">Transmembrane</keyword>
<dbReference type="GO" id="GO:0016020">
    <property type="term" value="C:membrane"/>
    <property type="evidence" value="ECO:0007669"/>
    <property type="project" value="UniProtKB-SubCell"/>
</dbReference>
<dbReference type="GO" id="GO:0009247">
    <property type="term" value="P:glycolipid biosynthetic process"/>
    <property type="evidence" value="ECO:0007669"/>
    <property type="project" value="TreeGrafter"/>
</dbReference>
<dbReference type="SUPFAM" id="SSF53448">
    <property type="entry name" value="Nucleotide-diphospho-sugar transferases"/>
    <property type="match status" value="1"/>
</dbReference>
<protein>
    <submittedName>
        <fullName evidence="11">Glycosyltransferase family 2 protein</fullName>
    </submittedName>
</protein>
<evidence type="ECO:0000256" key="7">
    <source>
        <dbReference type="ARBA" id="ARBA00023136"/>
    </source>
</evidence>
<evidence type="ECO:0000256" key="6">
    <source>
        <dbReference type="ARBA" id="ARBA00022989"/>
    </source>
</evidence>
<evidence type="ECO:0000313" key="11">
    <source>
        <dbReference type="EMBL" id="PIV08659.1"/>
    </source>
</evidence>
<feature type="transmembrane region" description="Helical" evidence="8">
    <location>
        <begin position="351"/>
        <end position="370"/>
    </location>
</feature>
<dbReference type="PANTHER" id="PTHR43398:SF1">
    <property type="entry name" value="DOLICHOL-PHOSPHATE MANNOSYLTRANSFERASE SUBUNIT 1"/>
    <property type="match status" value="1"/>
</dbReference>
<feature type="domain" description="GtrA/DPMS transmembrane" evidence="10">
    <location>
        <begin position="243"/>
        <end position="375"/>
    </location>
</feature>
<keyword evidence="6 8" id="KW-1133">Transmembrane helix</keyword>
<reference evidence="12" key="1">
    <citation type="submission" date="2017-09" db="EMBL/GenBank/DDBJ databases">
        <title>Depth-based differentiation of microbial function through sediment-hosted aquifers and enrichment of novel symbionts in the deep terrestrial subsurface.</title>
        <authorList>
            <person name="Probst A.J."/>
            <person name="Ladd B."/>
            <person name="Jarett J.K."/>
            <person name="Geller-Mcgrath D.E."/>
            <person name="Sieber C.M.K."/>
            <person name="Emerson J.B."/>
            <person name="Anantharaman K."/>
            <person name="Thomas B.C."/>
            <person name="Malmstrom R."/>
            <person name="Stieglmeier M."/>
            <person name="Klingl A."/>
            <person name="Woyke T."/>
            <person name="Ryan C.M."/>
            <person name="Banfield J.F."/>
        </authorList>
    </citation>
    <scope>NUCLEOTIDE SEQUENCE [LARGE SCALE GENOMIC DNA]</scope>
</reference>
<dbReference type="Proteomes" id="UP000230119">
    <property type="component" value="Unassembled WGS sequence"/>
</dbReference>
<dbReference type="Pfam" id="PF00535">
    <property type="entry name" value="Glycos_transf_2"/>
    <property type="match status" value="1"/>
</dbReference>
<evidence type="ECO:0000256" key="8">
    <source>
        <dbReference type="SAM" id="Phobius"/>
    </source>
</evidence>
<proteinExistence type="inferred from homology"/>
<evidence type="ECO:0000259" key="10">
    <source>
        <dbReference type="Pfam" id="PF04138"/>
    </source>
</evidence>
<name>A0A2M7BT27_9BACT</name>
<evidence type="ECO:0000259" key="9">
    <source>
        <dbReference type="Pfam" id="PF00535"/>
    </source>
</evidence>
<dbReference type="EMBL" id="PEVA01000061">
    <property type="protein sequence ID" value="PIV08659.1"/>
    <property type="molecule type" value="Genomic_DNA"/>
</dbReference>
<dbReference type="InterPro" id="IPR007267">
    <property type="entry name" value="GtrA_DPMS_TM"/>
</dbReference>
<dbReference type="Pfam" id="PF04138">
    <property type="entry name" value="GtrA_DPMS_TM"/>
    <property type="match status" value="1"/>
</dbReference>
<dbReference type="GO" id="GO:0000271">
    <property type="term" value="P:polysaccharide biosynthetic process"/>
    <property type="evidence" value="ECO:0007669"/>
    <property type="project" value="InterPro"/>
</dbReference>
<dbReference type="CDD" id="cd06442">
    <property type="entry name" value="DPM1_like"/>
    <property type="match status" value="1"/>
</dbReference>
<feature type="domain" description="Glycosyltransferase 2-like" evidence="9">
    <location>
        <begin position="6"/>
        <end position="148"/>
    </location>
</feature>
<dbReference type="InterPro" id="IPR001173">
    <property type="entry name" value="Glyco_trans_2-like"/>
</dbReference>
<dbReference type="GO" id="GO:0004582">
    <property type="term" value="F:dolichyl-phosphate beta-D-mannosyltransferase activity"/>
    <property type="evidence" value="ECO:0007669"/>
    <property type="project" value="InterPro"/>
</dbReference>
<organism evidence="11 12">
    <name type="scientific">Candidatus Roizmanbacteria bacterium CG03_land_8_20_14_0_80_39_12</name>
    <dbReference type="NCBI Taxonomy" id="1974847"/>
    <lineage>
        <taxon>Bacteria</taxon>
        <taxon>Candidatus Roizmaniibacteriota</taxon>
    </lineage>
</organism>
<comment type="subcellular location">
    <subcellularLocation>
        <location evidence="1">Membrane</location>
        <topology evidence="1">Multi-pass membrane protein</topology>
    </subcellularLocation>
</comment>
<evidence type="ECO:0000313" key="12">
    <source>
        <dbReference type="Proteomes" id="UP000230119"/>
    </source>
</evidence>
<dbReference type="PANTHER" id="PTHR43398">
    <property type="entry name" value="DOLICHOL-PHOSPHATE MANNOSYLTRANSFERASE SUBUNIT 1"/>
    <property type="match status" value="1"/>
</dbReference>
<accession>A0A2M7BT27</accession>
<dbReference type="InterPro" id="IPR039528">
    <property type="entry name" value="DPM1-like"/>
</dbReference>
<keyword evidence="3" id="KW-0328">Glycosyltransferase</keyword>
<keyword evidence="7 8" id="KW-0472">Membrane</keyword>
<evidence type="ECO:0000256" key="5">
    <source>
        <dbReference type="ARBA" id="ARBA00022692"/>
    </source>
</evidence>
<evidence type="ECO:0000256" key="2">
    <source>
        <dbReference type="ARBA" id="ARBA00006739"/>
    </source>
</evidence>
<evidence type="ECO:0000256" key="4">
    <source>
        <dbReference type="ARBA" id="ARBA00022679"/>
    </source>
</evidence>
<feature type="transmembrane region" description="Helical" evidence="8">
    <location>
        <begin position="310"/>
        <end position="331"/>
    </location>
</feature>
<sequence>MKTAVIIIPTYNEAGNIKNLIDQLFIVLKTITKWDVHVMVIDSSSPDKTDELVEQMKMNYPKLHLISTKREGLGKAYVHGFTQVIEKLNPYVLFEMDADLSHDPKEIPHFLEKIERGADFVVGSRYIKGGSIPSNWGIHRKIFSIFGNLIVRLGFMRLDVTDWTSGFRAIKVWVVKASLNYLKNYSDYVFQIAFLDYAYNQKAIIKEIPINFVDRTEGESKINSVQYISQILLYVFIHSSFIKFIITGFFGFGIDFGFAYLFINLFHIIKTTANMMSAEIAIITNFFVNNFWSFKDKKIGGGLFGYVKKFVLFNVVSSGSIIIQGVGLFLMLRFFGDRIISLGIVSVSSWILYKIVIIIFIIIPYSYILYNKVIWKK</sequence>
<evidence type="ECO:0000256" key="1">
    <source>
        <dbReference type="ARBA" id="ARBA00004141"/>
    </source>
</evidence>
<comment type="similarity">
    <text evidence="2">Belongs to the glycosyltransferase 2 family.</text>
</comment>
<comment type="caution">
    <text evidence="11">The sequence shown here is derived from an EMBL/GenBank/DDBJ whole genome shotgun (WGS) entry which is preliminary data.</text>
</comment>
<dbReference type="InterPro" id="IPR029044">
    <property type="entry name" value="Nucleotide-diphossugar_trans"/>
</dbReference>
<keyword evidence="4 11" id="KW-0808">Transferase</keyword>
<dbReference type="Gene3D" id="3.90.550.10">
    <property type="entry name" value="Spore Coat Polysaccharide Biosynthesis Protein SpsA, Chain A"/>
    <property type="match status" value="1"/>
</dbReference>
<dbReference type="AlphaFoldDB" id="A0A2M7BT27"/>
<evidence type="ECO:0000256" key="3">
    <source>
        <dbReference type="ARBA" id="ARBA00022676"/>
    </source>
</evidence>